<sequence>MPPRLSDDLKELIIQWYYVELKTMEEIRDLAHCSIGLVYNVICNYRDFGQVRKPTTSRAGRPCTLTDTYGIYTKKTCHANLSTESQMVLLDKIRFYAQDYPCSS</sequence>
<dbReference type="OrthoDB" id="3022198at2759"/>
<evidence type="ECO:0000313" key="2">
    <source>
        <dbReference type="Proteomes" id="UP000054270"/>
    </source>
</evidence>
<evidence type="ECO:0000313" key="1">
    <source>
        <dbReference type="EMBL" id="KJA20311.1"/>
    </source>
</evidence>
<proteinExistence type="predicted"/>
<evidence type="ECO:0008006" key="3">
    <source>
        <dbReference type="Google" id="ProtNLM"/>
    </source>
</evidence>
<protein>
    <recommendedName>
        <fullName evidence="3">Paired domain-containing protein</fullName>
    </recommendedName>
</protein>
<accession>A0A0D2NUU5</accession>
<dbReference type="SUPFAM" id="SSF46689">
    <property type="entry name" value="Homeodomain-like"/>
    <property type="match status" value="1"/>
</dbReference>
<gene>
    <name evidence="1" type="ORF">HYPSUDRAFT_43211</name>
</gene>
<name>A0A0D2NUU5_HYPSF</name>
<dbReference type="InterPro" id="IPR009057">
    <property type="entry name" value="Homeodomain-like_sf"/>
</dbReference>
<organism evidence="1 2">
    <name type="scientific">Hypholoma sublateritium (strain FD-334 SS-4)</name>
    <dbReference type="NCBI Taxonomy" id="945553"/>
    <lineage>
        <taxon>Eukaryota</taxon>
        <taxon>Fungi</taxon>
        <taxon>Dikarya</taxon>
        <taxon>Basidiomycota</taxon>
        <taxon>Agaricomycotina</taxon>
        <taxon>Agaricomycetes</taxon>
        <taxon>Agaricomycetidae</taxon>
        <taxon>Agaricales</taxon>
        <taxon>Agaricineae</taxon>
        <taxon>Strophariaceae</taxon>
        <taxon>Hypholoma</taxon>
    </lineage>
</organism>
<keyword evidence="2" id="KW-1185">Reference proteome</keyword>
<reference evidence="2" key="1">
    <citation type="submission" date="2014-04" db="EMBL/GenBank/DDBJ databases">
        <title>Evolutionary Origins and Diversification of the Mycorrhizal Mutualists.</title>
        <authorList>
            <consortium name="DOE Joint Genome Institute"/>
            <consortium name="Mycorrhizal Genomics Consortium"/>
            <person name="Kohler A."/>
            <person name="Kuo A."/>
            <person name="Nagy L.G."/>
            <person name="Floudas D."/>
            <person name="Copeland A."/>
            <person name="Barry K.W."/>
            <person name="Cichocki N."/>
            <person name="Veneault-Fourrey C."/>
            <person name="LaButti K."/>
            <person name="Lindquist E.A."/>
            <person name="Lipzen A."/>
            <person name="Lundell T."/>
            <person name="Morin E."/>
            <person name="Murat C."/>
            <person name="Riley R."/>
            <person name="Ohm R."/>
            <person name="Sun H."/>
            <person name="Tunlid A."/>
            <person name="Henrissat B."/>
            <person name="Grigoriev I.V."/>
            <person name="Hibbett D.S."/>
            <person name="Martin F."/>
        </authorList>
    </citation>
    <scope>NUCLEOTIDE SEQUENCE [LARGE SCALE GENOMIC DNA]</scope>
    <source>
        <strain evidence="2">FD-334 SS-4</strain>
    </source>
</reference>
<dbReference type="AlphaFoldDB" id="A0A0D2NUU5"/>
<dbReference type="Proteomes" id="UP000054270">
    <property type="component" value="Unassembled WGS sequence"/>
</dbReference>
<dbReference type="EMBL" id="KN817568">
    <property type="protein sequence ID" value="KJA20311.1"/>
    <property type="molecule type" value="Genomic_DNA"/>
</dbReference>